<keyword evidence="1" id="KW-0812">Transmembrane</keyword>
<accession>A0A832T939</accession>
<feature type="transmembrane region" description="Helical" evidence="1">
    <location>
        <begin position="43"/>
        <end position="63"/>
    </location>
</feature>
<dbReference type="OMA" id="LHVHWFS"/>
<protein>
    <submittedName>
        <fullName evidence="3">Phosphatase PAP2 family protein</fullName>
    </submittedName>
</protein>
<dbReference type="PANTHER" id="PTHR14969:SF13">
    <property type="entry name" value="AT30094P"/>
    <property type="match status" value="1"/>
</dbReference>
<gene>
    <name evidence="3" type="ORF">HA331_02525</name>
</gene>
<name>A0A832T939_PYRHR</name>
<evidence type="ECO:0000313" key="3">
    <source>
        <dbReference type="EMBL" id="HII60628.1"/>
    </source>
</evidence>
<dbReference type="InterPro" id="IPR000326">
    <property type="entry name" value="PAP2/HPO"/>
</dbReference>
<dbReference type="SUPFAM" id="SSF48317">
    <property type="entry name" value="Acid phosphatase/Vanadium-dependent haloperoxidase"/>
    <property type="match status" value="1"/>
</dbReference>
<proteinExistence type="predicted"/>
<dbReference type="PANTHER" id="PTHR14969">
    <property type="entry name" value="SPHINGOSINE-1-PHOSPHATE PHOSPHOHYDROLASE"/>
    <property type="match status" value="1"/>
</dbReference>
<dbReference type="SMART" id="SM00014">
    <property type="entry name" value="acidPPc"/>
    <property type="match status" value="1"/>
</dbReference>
<reference evidence="3" key="1">
    <citation type="journal article" date="2020" name="bioRxiv">
        <title>A rank-normalized archaeal taxonomy based on genome phylogeny resolves widespread incomplete and uneven classifications.</title>
        <authorList>
            <person name="Rinke C."/>
            <person name="Chuvochina M."/>
            <person name="Mussig A.J."/>
            <person name="Chaumeil P.-A."/>
            <person name="Waite D.W."/>
            <person name="Whitman W.B."/>
            <person name="Parks D.H."/>
            <person name="Hugenholtz P."/>
        </authorList>
    </citation>
    <scope>NUCLEOTIDE SEQUENCE</scope>
    <source>
        <strain evidence="3">UBA8834</strain>
    </source>
</reference>
<dbReference type="CDD" id="cd01610">
    <property type="entry name" value="PAP2_like"/>
    <property type="match status" value="1"/>
</dbReference>
<comment type="caution">
    <text evidence="3">The sequence shown here is derived from an EMBL/GenBank/DDBJ whole genome shotgun (WGS) entry which is preliminary data.</text>
</comment>
<feature type="transmembrane region" description="Helical" evidence="1">
    <location>
        <begin position="75"/>
        <end position="96"/>
    </location>
</feature>
<evidence type="ECO:0000259" key="2">
    <source>
        <dbReference type="SMART" id="SM00014"/>
    </source>
</evidence>
<dbReference type="AlphaFoldDB" id="A0A832T939"/>
<dbReference type="Gene3D" id="1.20.144.10">
    <property type="entry name" value="Phosphatidic acid phosphatase type 2/haloperoxidase"/>
    <property type="match status" value="1"/>
</dbReference>
<dbReference type="GO" id="GO:0042392">
    <property type="term" value="F:sphingosine-1-phosphate phosphatase activity"/>
    <property type="evidence" value="ECO:0007669"/>
    <property type="project" value="TreeGrafter"/>
</dbReference>
<dbReference type="GeneID" id="1442505"/>
<dbReference type="Proteomes" id="UP000617544">
    <property type="component" value="Unassembled WGS sequence"/>
</dbReference>
<keyword evidence="1" id="KW-1133">Transmembrane helix</keyword>
<dbReference type="RefSeq" id="WP_010885724.1">
    <property type="nucleotide sequence ID" value="NZ_DUJN01000002.1"/>
</dbReference>
<evidence type="ECO:0000313" key="4">
    <source>
        <dbReference type="Proteomes" id="UP000617544"/>
    </source>
</evidence>
<dbReference type="EMBL" id="DUJN01000002">
    <property type="protein sequence ID" value="HII60628.1"/>
    <property type="molecule type" value="Genomic_DNA"/>
</dbReference>
<dbReference type="Pfam" id="PF01569">
    <property type="entry name" value="PAP2"/>
    <property type="match status" value="1"/>
</dbReference>
<organism evidence="3 4">
    <name type="scientific">Pyrococcus horikoshii</name>
    <dbReference type="NCBI Taxonomy" id="53953"/>
    <lineage>
        <taxon>Archaea</taxon>
        <taxon>Methanobacteriati</taxon>
        <taxon>Methanobacteriota</taxon>
        <taxon>Thermococci</taxon>
        <taxon>Thermococcales</taxon>
        <taxon>Thermococcaceae</taxon>
        <taxon>Pyrococcus</taxon>
    </lineage>
</organism>
<dbReference type="InterPro" id="IPR036938">
    <property type="entry name" value="PAP2/HPO_sf"/>
</dbReference>
<feature type="transmembrane region" description="Helical" evidence="1">
    <location>
        <begin position="137"/>
        <end position="158"/>
    </location>
</feature>
<sequence length="184" mass="20378">MKKLILLGILSLIIGLLEALEAFNSINNVINAELPYGGNLTSATTKLADTSSILGILTLVVIVETLRGKIKPKDAIRPYVSIFLVLATVGILKIIYHVPRPISYGKGIESLAFPSGHTAKASALANYLGDLWPRARFLIYLFPVTIGITRILLHVHWFSDVLFSLFYGAFIDESVKVVWRRMRV</sequence>
<keyword evidence="1" id="KW-0472">Membrane</keyword>
<feature type="domain" description="Phosphatidic acid phosphatase type 2/haloperoxidase" evidence="2">
    <location>
        <begin position="76"/>
        <end position="176"/>
    </location>
</feature>
<evidence type="ECO:0000256" key="1">
    <source>
        <dbReference type="SAM" id="Phobius"/>
    </source>
</evidence>